<evidence type="ECO:0000256" key="4">
    <source>
        <dbReference type="ARBA" id="ARBA00022723"/>
    </source>
</evidence>
<organism evidence="12 13">
    <name type="scientific">Hydrogenovibrio marinus</name>
    <dbReference type="NCBI Taxonomy" id="28885"/>
    <lineage>
        <taxon>Bacteria</taxon>
        <taxon>Pseudomonadati</taxon>
        <taxon>Pseudomonadota</taxon>
        <taxon>Gammaproteobacteria</taxon>
        <taxon>Thiotrichales</taxon>
        <taxon>Piscirickettsiaceae</taxon>
        <taxon>Hydrogenovibrio</taxon>
    </lineage>
</organism>
<evidence type="ECO:0000259" key="11">
    <source>
        <dbReference type="PROSITE" id="PS51007"/>
    </source>
</evidence>
<dbReference type="GO" id="GO:0016020">
    <property type="term" value="C:membrane"/>
    <property type="evidence" value="ECO:0007669"/>
    <property type="project" value="UniProtKB-SubCell"/>
</dbReference>
<dbReference type="PANTHER" id="PTHR10266:SF3">
    <property type="entry name" value="CYTOCHROME C1, HEME PROTEIN, MITOCHONDRIAL"/>
    <property type="match status" value="1"/>
</dbReference>
<dbReference type="GO" id="GO:0009055">
    <property type="term" value="F:electron transfer activity"/>
    <property type="evidence" value="ECO:0007669"/>
    <property type="project" value="InterPro"/>
</dbReference>
<dbReference type="InterPro" id="IPR009056">
    <property type="entry name" value="Cyt_c-like_dom"/>
</dbReference>
<name>A0A066ZY95_HYDMR</name>
<feature type="binding site" description="covalent" evidence="8">
    <location>
        <position position="53"/>
    </location>
    <ligand>
        <name>heme c</name>
        <dbReference type="ChEBI" id="CHEBI:61717"/>
    </ligand>
</feature>
<keyword evidence="5 9" id="KW-1133">Transmembrane helix</keyword>
<proteinExistence type="predicted"/>
<dbReference type="SUPFAM" id="SSF46626">
    <property type="entry name" value="Cytochrome c"/>
    <property type="match status" value="1"/>
</dbReference>
<evidence type="ECO:0000256" key="2">
    <source>
        <dbReference type="ARBA" id="ARBA00022617"/>
    </source>
</evidence>
<feature type="transmembrane region" description="Helical" evidence="9">
    <location>
        <begin position="188"/>
        <end position="206"/>
    </location>
</feature>
<dbReference type="InterPro" id="IPR002326">
    <property type="entry name" value="Cyt_c1"/>
</dbReference>
<comment type="subcellular location">
    <subcellularLocation>
        <location evidence="1">Membrane</location>
    </subcellularLocation>
</comment>
<reference evidence="12 13" key="1">
    <citation type="submission" date="2014-04" db="EMBL/GenBank/DDBJ databases">
        <title>Draft genome sequence of Hydrogenovibrio marinus MH-110, a model organism for aerobic H2 metabolism.</title>
        <authorList>
            <person name="Cha H.J."/>
            <person name="Jo B.H."/>
            <person name="Hwang B.H."/>
        </authorList>
    </citation>
    <scope>NUCLEOTIDE SEQUENCE [LARGE SCALE GENOMIC DNA]</scope>
    <source>
        <strain evidence="12 13">MH-110</strain>
    </source>
</reference>
<evidence type="ECO:0000256" key="1">
    <source>
        <dbReference type="ARBA" id="ARBA00004370"/>
    </source>
</evidence>
<evidence type="ECO:0000256" key="6">
    <source>
        <dbReference type="ARBA" id="ARBA00023004"/>
    </source>
</evidence>
<dbReference type="GO" id="GO:0020037">
    <property type="term" value="F:heme binding"/>
    <property type="evidence" value="ECO:0007669"/>
    <property type="project" value="InterPro"/>
</dbReference>
<dbReference type="GO" id="GO:0046872">
    <property type="term" value="F:metal ion binding"/>
    <property type="evidence" value="ECO:0007669"/>
    <property type="project" value="UniProtKB-KW"/>
</dbReference>
<keyword evidence="3 9" id="KW-0812">Transmembrane</keyword>
<evidence type="ECO:0000313" key="13">
    <source>
        <dbReference type="Proteomes" id="UP000027341"/>
    </source>
</evidence>
<evidence type="ECO:0000256" key="7">
    <source>
        <dbReference type="ARBA" id="ARBA00023136"/>
    </source>
</evidence>
<sequence>MKKLFGLLLFVLPFVSVAAVHGVELEKAPINLKDKASLQRGALLFSNYCMACHSVKYMRYNRIARDLGWTDDEIVKKMAYGQAKPVDDVMTRMLPGVDMEVLGTHVPDLSLMARLKGPDYIYTFLKGFEYDEKTKTWDNKVLHGTVMPNILEGVQRYSTKEQFSQDVADITNFLAYVGEPIKVKRESLGWKVMLFLFIFFIITYLLKKEYWRDIKH</sequence>
<feature type="signal peptide" evidence="10">
    <location>
        <begin position="1"/>
        <end position="18"/>
    </location>
</feature>
<keyword evidence="2 8" id="KW-0349">Heme</keyword>
<accession>A0A066ZY95</accession>
<keyword evidence="4 8" id="KW-0479">Metal-binding</keyword>
<protein>
    <submittedName>
        <fullName evidence="12">Cytochrome C</fullName>
    </submittedName>
</protein>
<dbReference type="PANTHER" id="PTHR10266">
    <property type="entry name" value="CYTOCHROME C1"/>
    <property type="match status" value="1"/>
</dbReference>
<dbReference type="Proteomes" id="UP000027341">
    <property type="component" value="Unassembled WGS sequence"/>
</dbReference>
<keyword evidence="13" id="KW-1185">Reference proteome</keyword>
<gene>
    <name evidence="12" type="ORF">EI16_03200</name>
</gene>
<dbReference type="PROSITE" id="PS51007">
    <property type="entry name" value="CYTC"/>
    <property type="match status" value="1"/>
</dbReference>
<dbReference type="Gene3D" id="1.10.760.10">
    <property type="entry name" value="Cytochrome c-like domain"/>
    <property type="match status" value="1"/>
</dbReference>
<comment type="cofactor">
    <cofactor evidence="8">
        <name>heme c</name>
        <dbReference type="ChEBI" id="CHEBI:61717"/>
    </cofactor>
    <text evidence="8">Binds 1 heme c group covalently per subunit.</text>
</comment>
<feature type="domain" description="Cytochrome c" evidence="11">
    <location>
        <begin position="36"/>
        <end position="178"/>
    </location>
</feature>
<evidence type="ECO:0000313" key="12">
    <source>
        <dbReference type="EMBL" id="KDN95321.1"/>
    </source>
</evidence>
<dbReference type="Gene3D" id="1.20.5.100">
    <property type="entry name" value="Cytochrome c1, transmembrane anchor, C-terminal"/>
    <property type="match status" value="1"/>
</dbReference>
<keyword evidence="7 9" id="KW-0472">Membrane</keyword>
<dbReference type="EMBL" id="JMIU01000001">
    <property type="protein sequence ID" value="KDN95321.1"/>
    <property type="molecule type" value="Genomic_DNA"/>
</dbReference>
<dbReference type="AlphaFoldDB" id="A0A066ZY95"/>
<evidence type="ECO:0000256" key="8">
    <source>
        <dbReference type="PIRSR" id="PIRSR602326-1"/>
    </source>
</evidence>
<feature type="binding site" description="covalent" evidence="8">
    <location>
        <position position="52"/>
    </location>
    <ligand>
        <name>heme c</name>
        <dbReference type="ChEBI" id="CHEBI:61717"/>
    </ligand>
</feature>
<feature type="binding site" description="covalent" evidence="8">
    <location>
        <position position="49"/>
    </location>
    <ligand>
        <name>heme c</name>
        <dbReference type="ChEBI" id="CHEBI:61717"/>
    </ligand>
</feature>
<evidence type="ECO:0000256" key="5">
    <source>
        <dbReference type="ARBA" id="ARBA00022989"/>
    </source>
</evidence>
<feature type="chain" id="PRO_5001636057" evidence="10">
    <location>
        <begin position="19"/>
        <end position="216"/>
    </location>
</feature>
<evidence type="ECO:0000256" key="9">
    <source>
        <dbReference type="SAM" id="Phobius"/>
    </source>
</evidence>
<dbReference type="STRING" id="28885.EI16_03200"/>
<evidence type="ECO:0000256" key="10">
    <source>
        <dbReference type="SAM" id="SignalP"/>
    </source>
</evidence>
<keyword evidence="6 8" id="KW-0408">Iron</keyword>
<evidence type="ECO:0000256" key="3">
    <source>
        <dbReference type="ARBA" id="ARBA00022692"/>
    </source>
</evidence>
<dbReference type="PRINTS" id="PR00603">
    <property type="entry name" value="CYTOCHROMEC1"/>
</dbReference>
<comment type="caution">
    <text evidence="12">The sequence shown here is derived from an EMBL/GenBank/DDBJ whole genome shotgun (WGS) entry which is preliminary data.</text>
</comment>
<keyword evidence="10" id="KW-0732">Signal</keyword>
<dbReference type="RefSeq" id="WP_029909313.1">
    <property type="nucleotide sequence ID" value="NZ_AP020335.1"/>
</dbReference>
<dbReference type="InterPro" id="IPR036909">
    <property type="entry name" value="Cyt_c-like_dom_sf"/>
</dbReference>
<dbReference type="Pfam" id="PF02167">
    <property type="entry name" value="Cytochrom_C1"/>
    <property type="match status" value="1"/>
</dbReference>